<feature type="compositionally biased region" description="Polar residues" evidence="5">
    <location>
        <begin position="155"/>
        <end position="165"/>
    </location>
</feature>
<feature type="domain" description="RanBP2-type" evidence="6">
    <location>
        <begin position="8"/>
        <end position="37"/>
    </location>
</feature>
<feature type="region of interest" description="Disordered" evidence="5">
    <location>
        <begin position="382"/>
        <end position="419"/>
    </location>
</feature>
<feature type="domain" description="RanBP2-type" evidence="6">
    <location>
        <begin position="64"/>
        <end position="93"/>
    </location>
</feature>
<dbReference type="SMART" id="SM00547">
    <property type="entry name" value="ZnF_RBZ"/>
    <property type="match status" value="8"/>
</dbReference>
<evidence type="ECO:0000313" key="7">
    <source>
        <dbReference type="EMBL" id="CAI4010681.1"/>
    </source>
</evidence>
<dbReference type="Pfam" id="PF00641">
    <property type="entry name" value="Zn_ribbon_RanBP"/>
    <property type="match status" value="8"/>
</dbReference>
<evidence type="ECO:0000313" key="9">
    <source>
        <dbReference type="Proteomes" id="UP001152797"/>
    </source>
</evidence>
<feature type="region of interest" description="Disordered" evidence="5">
    <location>
        <begin position="149"/>
        <end position="170"/>
    </location>
</feature>
<proteinExistence type="predicted"/>
<evidence type="ECO:0000256" key="2">
    <source>
        <dbReference type="ARBA" id="ARBA00022771"/>
    </source>
</evidence>
<name>A0A9P1DJG5_9DINO</name>
<dbReference type="OrthoDB" id="427239at2759"/>
<feature type="domain" description="RanBP2-type" evidence="6">
    <location>
        <begin position="356"/>
        <end position="385"/>
    </location>
</feature>
<feature type="domain" description="RanBP2-type" evidence="6">
    <location>
        <begin position="174"/>
        <end position="203"/>
    </location>
</feature>
<keyword evidence="9" id="KW-1185">Reference proteome</keyword>
<keyword evidence="1" id="KW-0479">Metal-binding</keyword>
<feature type="domain" description="RanBP2-type" evidence="6">
    <location>
        <begin position="317"/>
        <end position="346"/>
    </location>
</feature>
<keyword evidence="3" id="KW-0862">Zinc</keyword>
<reference evidence="8 9" key="2">
    <citation type="submission" date="2024-05" db="EMBL/GenBank/DDBJ databases">
        <authorList>
            <person name="Chen Y."/>
            <person name="Shah S."/>
            <person name="Dougan E. K."/>
            <person name="Thang M."/>
            <person name="Chan C."/>
        </authorList>
    </citation>
    <scope>NUCLEOTIDE SEQUENCE [LARGE SCALE GENOMIC DNA]</scope>
</reference>
<comment type="caution">
    <text evidence="7">The sequence shown here is derived from an EMBL/GenBank/DDBJ whole genome shotgun (WGS) entry which is preliminary data.</text>
</comment>
<dbReference type="PANTHER" id="PTHR12999">
    <property type="entry name" value="ZINC FINGER RAN-BINDING DOMAIN-CONTAINING PROTEIN 2 ZRANB2-RELATED"/>
    <property type="match status" value="1"/>
</dbReference>
<dbReference type="InterPro" id="IPR036443">
    <property type="entry name" value="Znf_RanBP2_sf"/>
</dbReference>
<dbReference type="Gene3D" id="4.10.1060.10">
    <property type="entry name" value="Zinc finger, RanBP2-type"/>
    <property type="match status" value="8"/>
</dbReference>
<evidence type="ECO:0000256" key="4">
    <source>
        <dbReference type="PROSITE-ProRule" id="PRU00322"/>
    </source>
</evidence>
<gene>
    <name evidence="7" type="ORF">C1SCF055_LOCUS35925</name>
</gene>
<accession>A0A9P1DJG5</accession>
<protein>
    <submittedName>
        <fullName evidence="8">RanBP2-type domain-containing protein</fullName>
    </submittedName>
</protein>
<keyword evidence="2 4" id="KW-0863">Zinc-finger</keyword>
<feature type="domain" description="RanBP2-type" evidence="6">
    <location>
        <begin position="118"/>
        <end position="147"/>
    </location>
</feature>
<dbReference type="EMBL" id="CAMXCT010004890">
    <property type="protein sequence ID" value="CAI4010681.1"/>
    <property type="molecule type" value="Genomic_DNA"/>
</dbReference>
<dbReference type="EMBL" id="CAMXCT030004890">
    <property type="protein sequence ID" value="CAL4797993.1"/>
    <property type="molecule type" value="Genomic_DNA"/>
</dbReference>
<dbReference type="SUPFAM" id="SSF90209">
    <property type="entry name" value="Ran binding protein zinc finger-like"/>
    <property type="match status" value="8"/>
</dbReference>
<feature type="domain" description="RanBP2-type" evidence="6">
    <location>
        <begin position="270"/>
        <end position="299"/>
    </location>
</feature>
<sequence>MPAPVAGVDGCWACSSCNNVNFASRDACNRCAMPKPMYDKTWPAMSKNGQGHGGPKRGPPVAGVDGNWECTACGNVNFATRDACNLCQSPKPQYPATVSGQPTWEQPTQKRGRPVAGVDGNWACGSCGNVNFAHRDMCNRCNNPKELATWEQPPGGQQTWEQPTQKRGRPVAGVDGNWACGSCGNVNFAHRDMCNRCNNPKELATWEQPPGGQQTWEQPMQKRGPPVAGVDGNWACGSCGNVNFAHRTSCNRCGMFKPEERRGGRPVAGVNGNWGCVNCGNVNFPARNQCNLCSAPKPQEWAPGGKGMGHGRPMLGVDGNWLCPACHNVNYGKRMSCNRCGLAKQSDKRKAPVAGENGNWLCPACGNVNFPHRSDCNRCAAQKPPLDAGEDNEGNMGKMGKMENSGIEEGAPAKKIRTS</sequence>
<dbReference type="PROSITE" id="PS01358">
    <property type="entry name" value="ZF_RANBP2_1"/>
    <property type="match status" value="7"/>
</dbReference>
<organism evidence="7">
    <name type="scientific">Cladocopium goreaui</name>
    <dbReference type="NCBI Taxonomy" id="2562237"/>
    <lineage>
        <taxon>Eukaryota</taxon>
        <taxon>Sar</taxon>
        <taxon>Alveolata</taxon>
        <taxon>Dinophyceae</taxon>
        <taxon>Suessiales</taxon>
        <taxon>Symbiodiniaceae</taxon>
        <taxon>Cladocopium</taxon>
    </lineage>
</organism>
<evidence type="ECO:0000256" key="3">
    <source>
        <dbReference type="ARBA" id="ARBA00022833"/>
    </source>
</evidence>
<evidence type="ECO:0000256" key="5">
    <source>
        <dbReference type="SAM" id="MobiDB-lite"/>
    </source>
</evidence>
<dbReference type="EMBL" id="CAMXCT020004890">
    <property type="protein sequence ID" value="CAL1164056.1"/>
    <property type="molecule type" value="Genomic_DNA"/>
</dbReference>
<evidence type="ECO:0000256" key="1">
    <source>
        <dbReference type="ARBA" id="ARBA00022723"/>
    </source>
</evidence>
<reference evidence="7" key="1">
    <citation type="submission" date="2022-10" db="EMBL/GenBank/DDBJ databases">
        <authorList>
            <person name="Chen Y."/>
            <person name="Dougan E. K."/>
            <person name="Chan C."/>
            <person name="Rhodes N."/>
            <person name="Thang M."/>
        </authorList>
    </citation>
    <scope>NUCLEOTIDE SEQUENCE</scope>
</reference>
<feature type="region of interest" description="Disordered" evidence="5">
    <location>
        <begin position="207"/>
        <end position="226"/>
    </location>
</feature>
<evidence type="ECO:0000259" key="6">
    <source>
        <dbReference type="PROSITE" id="PS50199"/>
    </source>
</evidence>
<dbReference type="GO" id="GO:0008270">
    <property type="term" value="F:zinc ion binding"/>
    <property type="evidence" value="ECO:0007669"/>
    <property type="project" value="UniProtKB-KW"/>
</dbReference>
<dbReference type="Proteomes" id="UP001152797">
    <property type="component" value="Unassembled WGS sequence"/>
</dbReference>
<dbReference type="AlphaFoldDB" id="A0A9P1DJG5"/>
<evidence type="ECO:0000313" key="8">
    <source>
        <dbReference type="EMBL" id="CAL4797993.1"/>
    </source>
</evidence>
<dbReference type="InterPro" id="IPR001876">
    <property type="entry name" value="Znf_RanBP2"/>
</dbReference>
<feature type="domain" description="RanBP2-type" evidence="6">
    <location>
        <begin position="230"/>
        <end position="259"/>
    </location>
</feature>
<dbReference type="PROSITE" id="PS50199">
    <property type="entry name" value="ZF_RANBP2_2"/>
    <property type="match status" value="8"/>
</dbReference>
<dbReference type="PANTHER" id="PTHR12999:SF17">
    <property type="entry name" value="ZINC FINGER RAN-BINDING DOMAIN-CONTAINING PROTEIN 2"/>
    <property type="match status" value="1"/>
</dbReference>